<dbReference type="RefSeq" id="WP_109825650.1">
    <property type="nucleotide sequence ID" value="NZ_QGKL01000042.1"/>
</dbReference>
<gene>
    <name evidence="2" type="ORF">DKT75_18695</name>
</gene>
<feature type="chain" id="PRO_5016288625" evidence="1">
    <location>
        <begin position="21"/>
        <end position="74"/>
    </location>
</feature>
<sequence length="74" mass="8032">MKTLLTVLAVALTLTLAGQAVQGNNITESHADCLSQEDVTWYTNRSKSGIPRTCTNAVLKNNLDQGNSQWGVNR</sequence>
<dbReference type="EMBL" id="QGKL01000042">
    <property type="protein sequence ID" value="PWQ93644.1"/>
    <property type="molecule type" value="Genomic_DNA"/>
</dbReference>
<reference evidence="2 3" key="1">
    <citation type="submission" date="2018-05" db="EMBL/GenBank/DDBJ databases">
        <title>Leucothrix arctica sp. nov., isolated from Arctic seawater.</title>
        <authorList>
            <person name="Choi A."/>
            <person name="Baek K."/>
        </authorList>
    </citation>
    <scope>NUCLEOTIDE SEQUENCE [LARGE SCALE GENOMIC DNA]</scope>
    <source>
        <strain evidence="2 3">IMCC9719</strain>
    </source>
</reference>
<evidence type="ECO:0000313" key="3">
    <source>
        <dbReference type="Proteomes" id="UP000245506"/>
    </source>
</evidence>
<comment type="caution">
    <text evidence="2">The sequence shown here is derived from an EMBL/GenBank/DDBJ whole genome shotgun (WGS) entry which is preliminary data.</text>
</comment>
<keyword evidence="3" id="KW-1185">Reference proteome</keyword>
<name>A0A317C4W8_9GAMM</name>
<dbReference type="Proteomes" id="UP000245506">
    <property type="component" value="Unassembled WGS sequence"/>
</dbReference>
<proteinExistence type="predicted"/>
<evidence type="ECO:0000256" key="1">
    <source>
        <dbReference type="SAM" id="SignalP"/>
    </source>
</evidence>
<accession>A0A317C4W8</accession>
<keyword evidence="1" id="KW-0732">Signal</keyword>
<dbReference type="AlphaFoldDB" id="A0A317C4W8"/>
<protein>
    <submittedName>
        <fullName evidence="2">Uncharacterized protein</fullName>
    </submittedName>
</protein>
<organism evidence="2 3">
    <name type="scientific">Leucothrix arctica</name>
    <dbReference type="NCBI Taxonomy" id="1481894"/>
    <lineage>
        <taxon>Bacteria</taxon>
        <taxon>Pseudomonadati</taxon>
        <taxon>Pseudomonadota</taxon>
        <taxon>Gammaproteobacteria</taxon>
        <taxon>Thiotrichales</taxon>
        <taxon>Thiotrichaceae</taxon>
        <taxon>Leucothrix</taxon>
    </lineage>
</organism>
<feature type="signal peptide" evidence="1">
    <location>
        <begin position="1"/>
        <end position="20"/>
    </location>
</feature>
<evidence type="ECO:0000313" key="2">
    <source>
        <dbReference type="EMBL" id="PWQ93644.1"/>
    </source>
</evidence>